<gene>
    <name evidence="1" type="ORF">F2Q69_00040551</name>
</gene>
<name>A0A8S9N6N4_BRACR</name>
<evidence type="ECO:0000313" key="2">
    <source>
        <dbReference type="Proteomes" id="UP000712600"/>
    </source>
</evidence>
<dbReference type="EMBL" id="QGKX02001621">
    <property type="protein sequence ID" value="KAF3499425.1"/>
    <property type="molecule type" value="Genomic_DNA"/>
</dbReference>
<dbReference type="Gene3D" id="1.10.510.10">
    <property type="entry name" value="Transferase(Phosphotransferase) domain 1"/>
    <property type="match status" value="1"/>
</dbReference>
<proteinExistence type="predicted"/>
<dbReference type="InterPro" id="IPR011009">
    <property type="entry name" value="Kinase-like_dom_sf"/>
</dbReference>
<dbReference type="Proteomes" id="UP000712600">
    <property type="component" value="Unassembled WGS sequence"/>
</dbReference>
<organism evidence="1 2">
    <name type="scientific">Brassica cretica</name>
    <name type="common">Mustard</name>
    <dbReference type="NCBI Taxonomy" id="69181"/>
    <lineage>
        <taxon>Eukaryota</taxon>
        <taxon>Viridiplantae</taxon>
        <taxon>Streptophyta</taxon>
        <taxon>Embryophyta</taxon>
        <taxon>Tracheophyta</taxon>
        <taxon>Spermatophyta</taxon>
        <taxon>Magnoliopsida</taxon>
        <taxon>eudicotyledons</taxon>
        <taxon>Gunneridae</taxon>
        <taxon>Pentapetalae</taxon>
        <taxon>rosids</taxon>
        <taxon>malvids</taxon>
        <taxon>Brassicales</taxon>
        <taxon>Brassicaceae</taxon>
        <taxon>Brassiceae</taxon>
        <taxon>Brassica</taxon>
    </lineage>
</organism>
<dbReference type="SUPFAM" id="SSF56112">
    <property type="entry name" value="Protein kinase-like (PK-like)"/>
    <property type="match status" value="1"/>
</dbReference>
<dbReference type="AlphaFoldDB" id="A0A8S9N6N4"/>
<accession>A0A8S9N6N4</accession>
<reference evidence="1" key="1">
    <citation type="submission" date="2019-12" db="EMBL/GenBank/DDBJ databases">
        <title>Genome sequencing and annotation of Brassica cretica.</title>
        <authorList>
            <person name="Studholme D.J."/>
            <person name="Sarris P."/>
        </authorList>
    </citation>
    <scope>NUCLEOTIDE SEQUENCE</scope>
    <source>
        <strain evidence="1">PFS-109/04</strain>
        <tissue evidence="1">Leaf</tissue>
    </source>
</reference>
<sequence>MVQLAAAAGRSRRIIGDYGVGRQIGSSSFSVVWEGRHLVDGTVVAIKEVYMARLRTMENSIKALLMNFVHQTLASFFHYGVHSLSYGNYTEDWEWVGSYLKGRLSQLKEKHERLSSFSPDLLSLQPSSGPDFSFNFICPSFGQRRATTSCFSSRSRDSWFDSMVVHVVVAQTVKPSDSWVTKFGKIIWWPFSWSTSISSKNLHWSKSYMGEEWKHFSDCSFAAMIWHPSIKLSEMKLVHAPDFSERAVEKVTEKNRCVTKLRPATKKLAKYEKALGASTATTVKLVAKKDELAPTLNIEQARLRKTQEKEDNWNRAKVFTEQEVMNFTSQRFLSPSICEYPILEEDSSPMKNRTESKPIIGVKRSLSSFQKAQDQEK</sequence>
<evidence type="ECO:0000313" key="1">
    <source>
        <dbReference type="EMBL" id="KAF3499425.1"/>
    </source>
</evidence>
<comment type="caution">
    <text evidence="1">The sequence shown here is derived from an EMBL/GenBank/DDBJ whole genome shotgun (WGS) entry which is preliminary data.</text>
</comment>
<protein>
    <submittedName>
        <fullName evidence="1">Uncharacterized protein</fullName>
    </submittedName>
</protein>